<dbReference type="Proteomes" id="UP000017842">
    <property type="component" value="Unassembled WGS sequence"/>
</dbReference>
<evidence type="ECO:0000313" key="2">
    <source>
        <dbReference type="Proteomes" id="UP000017842"/>
    </source>
</evidence>
<comment type="caution">
    <text evidence="1">The sequence shown here is derived from an EMBL/GenBank/DDBJ whole genome shotgun (WGS) entry which is preliminary data.</text>
</comment>
<reference evidence="1 2" key="1">
    <citation type="journal article" date="2013" name="Genome Announc.">
        <title>Draft Genome Sequence of the Methanotrophic Gammaproteobacterium Methyloglobulus morosus DSM 22980 Strain KoM1.</title>
        <authorList>
            <person name="Poehlein A."/>
            <person name="Deutzmann J.S."/>
            <person name="Daniel R."/>
            <person name="Simeonova D.D."/>
        </authorList>
    </citation>
    <scope>NUCLEOTIDE SEQUENCE [LARGE SCALE GENOMIC DNA]</scope>
    <source>
        <strain evidence="1 2">KoM1</strain>
    </source>
</reference>
<gene>
    <name evidence="1" type="ORF">MGMO_15c00550</name>
</gene>
<name>V5C0M6_9GAMM</name>
<evidence type="ECO:0000313" key="1">
    <source>
        <dbReference type="EMBL" id="ESS73634.1"/>
    </source>
</evidence>
<proteinExistence type="predicted"/>
<keyword evidence="2" id="KW-1185">Reference proteome</keyword>
<protein>
    <submittedName>
        <fullName evidence="1">Uncharacterized protein</fullName>
    </submittedName>
</protein>
<accession>V5C0M6</accession>
<dbReference type="AlphaFoldDB" id="V5C0M6"/>
<dbReference type="EMBL" id="AYLO01000015">
    <property type="protein sequence ID" value="ESS73634.1"/>
    <property type="molecule type" value="Genomic_DNA"/>
</dbReference>
<sequence length="48" mass="5233">MNVMEIDVGIGLVTSQIVDKVEKVTASMCPGHARQQPFGCNLKMNKDV</sequence>
<organism evidence="1 2">
    <name type="scientific">Methyloglobulus morosus KoM1</name>
    <dbReference type="NCBI Taxonomy" id="1116472"/>
    <lineage>
        <taxon>Bacteria</taxon>
        <taxon>Pseudomonadati</taxon>
        <taxon>Pseudomonadota</taxon>
        <taxon>Gammaproteobacteria</taxon>
        <taxon>Methylococcales</taxon>
        <taxon>Methylococcaceae</taxon>
        <taxon>Methyloglobulus</taxon>
    </lineage>
</organism>